<dbReference type="PANTHER" id="PTHR10948">
    <property type="entry name" value="TRANSPOSASE"/>
    <property type="match status" value="1"/>
</dbReference>
<dbReference type="GO" id="GO:0005829">
    <property type="term" value="C:cytosol"/>
    <property type="evidence" value="ECO:0007669"/>
    <property type="project" value="TreeGrafter"/>
</dbReference>
<sequence>MRRPPSRRRIQCLTIAEREEISRGLATGRSAREIAASLRRSPSTIARETARSGGRTAYRAAMADQRAYQRARRPKHANLARNPLLRVLVVEKPAACWSPEQIAGWLRHQFPGDRSMQVSHEAIYLTLFDPGRKAIERNLSRKLRTGRLMRHPK</sequence>
<proteinExistence type="predicted"/>
<gene>
    <name evidence="2" type="ORF">EBN03_13835</name>
</gene>
<dbReference type="AlphaFoldDB" id="A0A3M2L3Z9"/>
<evidence type="ECO:0000313" key="3">
    <source>
        <dbReference type="Proteomes" id="UP000279275"/>
    </source>
</evidence>
<dbReference type="GO" id="GO:0004803">
    <property type="term" value="F:transposase activity"/>
    <property type="evidence" value="ECO:0007669"/>
    <property type="project" value="TreeGrafter"/>
</dbReference>
<dbReference type="EMBL" id="RFFH01000005">
    <property type="protein sequence ID" value="RMI32377.1"/>
    <property type="molecule type" value="Genomic_DNA"/>
</dbReference>
<dbReference type="InterPro" id="IPR025246">
    <property type="entry name" value="IS30-like_HTH"/>
</dbReference>
<keyword evidence="3" id="KW-1185">Reference proteome</keyword>
<dbReference type="Pfam" id="PF13936">
    <property type="entry name" value="HTH_38"/>
    <property type="match status" value="1"/>
</dbReference>
<comment type="caution">
    <text evidence="2">The sequence shown here is derived from an EMBL/GenBank/DDBJ whole genome shotgun (WGS) entry which is preliminary data.</text>
</comment>
<organism evidence="2 3">
    <name type="scientific">Nocardia stercoris</name>
    <dbReference type="NCBI Taxonomy" id="2483361"/>
    <lineage>
        <taxon>Bacteria</taxon>
        <taxon>Bacillati</taxon>
        <taxon>Actinomycetota</taxon>
        <taxon>Actinomycetes</taxon>
        <taxon>Mycobacteriales</taxon>
        <taxon>Nocardiaceae</taxon>
        <taxon>Nocardia</taxon>
    </lineage>
</organism>
<evidence type="ECO:0000259" key="1">
    <source>
        <dbReference type="Pfam" id="PF13936"/>
    </source>
</evidence>
<dbReference type="OrthoDB" id="9803231at2"/>
<accession>A0A3M2L3Z9</accession>
<dbReference type="GO" id="GO:0032196">
    <property type="term" value="P:transposition"/>
    <property type="evidence" value="ECO:0007669"/>
    <property type="project" value="TreeGrafter"/>
</dbReference>
<evidence type="ECO:0000313" key="2">
    <source>
        <dbReference type="EMBL" id="RMI32377.1"/>
    </source>
</evidence>
<reference evidence="2 3" key="1">
    <citation type="submission" date="2018-10" db="EMBL/GenBank/DDBJ databases">
        <title>Isolation from cow dung.</title>
        <authorList>
            <person name="Ling L."/>
        </authorList>
    </citation>
    <scope>NUCLEOTIDE SEQUENCE [LARGE SCALE GENOMIC DNA]</scope>
    <source>
        <strain evidence="2 3">NEAU-LL90</strain>
    </source>
</reference>
<dbReference type="PANTHER" id="PTHR10948:SF23">
    <property type="entry name" value="TRANSPOSASE INSI FOR INSERTION SEQUENCE ELEMENT IS30A-RELATED"/>
    <property type="match status" value="1"/>
</dbReference>
<dbReference type="Proteomes" id="UP000279275">
    <property type="component" value="Unassembled WGS sequence"/>
</dbReference>
<dbReference type="InterPro" id="IPR051917">
    <property type="entry name" value="Transposase-Integrase"/>
</dbReference>
<feature type="domain" description="Transposase IS30-like HTH" evidence="1">
    <location>
        <begin position="11"/>
        <end position="51"/>
    </location>
</feature>
<name>A0A3M2L3Z9_9NOCA</name>
<protein>
    <submittedName>
        <fullName evidence="2">IS30 family transposase</fullName>
    </submittedName>
</protein>